<keyword evidence="2" id="KW-1185">Reference proteome</keyword>
<dbReference type="EMBL" id="SLUN01000001">
    <property type="protein sequence ID" value="TCL76803.1"/>
    <property type="molecule type" value="Genomic_DNA"/>
</dbReference>
<evidence type="ECO:0000313" key="1">
    <source>
        <dbReference type="EMBL" id="TCL76803.1"/>
    </source>
</evidence>
<protein>
    <submittedName>
        <fullName evidence="1">Uncharacterized protein</fullName>
    </submittedName>
</protein>
<gene>
    <name evidence="1" type="ORF">EDC14_100185</name>
</gene>
<dbReference type="RefSeq" id="WP_132012205.1">
    <property type="nucleotide sequence ID" value="NZ_SLUN01000001.1"/>
</dbReference>
<organism evidence="1 2">
    <name type="scientific">Hydrogenispora ethanolica</name>
    <dbReference type="NCBI Taxonomy" id="1082276"/>
    <lineage>
        <taxon>Bacteria</taxon>
        <taxon>Bacillati</taxon>
        <taxon>Bacillota</taxon>
        <taxon>Hydrogenispora</taxon>
    </lineage>
</organism>
<dbReference type="Proteomes" id="UP000295008">
    <property type="component" value="Unassembled WGS sequence"/>
</dbReference>
<proteinExistence type="predicted"/>
<evidence type="ECO:0000313" key="2">
    <source>
        <dbReference type="Proteomes" id="UP000295008"/>
    </source>
</evidence>
<comment type="caution">
    <text evidence="1">The sequence shown here is derived from an EMBL/GenBank/DDBJ whole genome shotgun (WGS) entry which is preliminary data.</text>
</comment>
<name>A0A4R1SB87_HYDET</name>
<sequence length="184" mass="19723">MRQLLWGICIGVLGTALAGAVYLRPQPKAAGIQPAGPAAQLRLRSEQQGTLAGKGALPQAARVPAPDGSGQPVVRPVEVPVRGTLKTRLRDERTGTTLAEVERPIAGTTAVRLGPEEIAVSTQFEDTAEIAVRLPERPWSVSLGPDGAELKWTRRLGDRCFLSLGAEREFGEGWRAKLRVGVEF</sequence>
<accession>A0A4R1SB87</accession>
<dbReference type="AlphaFoldDB" id="A0A4R1SB87"/>
<reference evidence="1 2" key="1">
    <citation type="submission" date="2019-03" db="EMBL/GenBank/DDBJ databases">
        <title>Genomic Encyclopedia of Type Strains, Phase IV (KMG-IV): sequencing the most valuable type-strain genomes for metagenomic binning, comparative biology and taxonomic classification.</title>
        <authorList>
            <person name="Goeker M."/>
        </authorList>
    </citation>
    <scope>NUCLEOTIDE SEQUENCE [LARGE SCALE GENOMIC DNA]</scope>
    <source>
        <strain evidence="1 2">LX-B</strain>
    </source>
</reference>